<dbReference type="InterPro" id="IPR015806">
    <property type="entry name" value="Pyrv_Knase_insert_dom_sf"/>
</dbReference>
<keyword evidence="9 12" id="KW-0460">Magnesium</keyword>
<dbReference type="PANTHER" id="PTHR11817">
    <property type="entry name" value="PYRUVATE KINASE"/>
    <property type="match status" value="1"/>
</dbReference>
<evidence type="ECO:0000256" key="1">
    <source>
        <dbReference type="ARBA" id="ARBA00004997"/>
    </source>
</evidence>
<feature type="domain" description="Pyruvate kinase barrel" evidence="13">
    <location>
        <begin position="2"/>
        <end position="325"/>
    </location>
</feature>
<dbReference type="Pfam" id="PF00224">
    <property type="entry name" value="PK"/>
    <property type="match status" value="1"/>
</dbReference>
<keyword evidence="7 12" id="KW-0418">Kinase</keyword>
<evidence type="ECO:0000259" key="13">
    <source>
        <dbReference type="Pfam" id="PF00224"/>
    </source>
</evidence>
<proteinExistence type="inferred from homology"/>
<evidence type="ECO:0000313" key="14">
    <source>
        <dbReference type="EMBL" id="MBD7915217.1"/>
    </source>
</evidence>
<evidence type="ECO:0000256" key="7">
    <source>
        <dbReference type="ARBA" id="ARBA00022777"/>
    </source>
</evidence>
<evidence type="ECO:0000256" key="9">
    <source>
        <dbReference type="ARBA" id="ARBA00022842"/>
    </source>
</evidence>
<comment type="pathway">
    <text evidence="1 12">Carbohydrate degradation; glycolysis; pyruvate from D-glyceraldehyde 3-phosphate: step 5/5.</text>
</comment>
<sequence length="339" mass="38759">MNIIATVGPKSIDKWIIKELVENGVETLRLNCSHFNMEDFEKVISYSKSLKNRVHILIDLSGKKVRVSEELKYIYKVYNNQEVFFCGEDYYKNLDFEMEKGKKYIPLNLTADKLRKSNIKEISMKDNTMGFKILNISNGIVRAKVLKGGIIRGGKGCNISELCNDNKELSYKDKENIKWAIENEIDIICQSFVEEREDIENIIKFIDKENNRCKKDIWAKIETPKGIENLNEILDIVDTVVIGRGDLVPESGMLNSVKLQEKAINIIKNRNKNVIIATNLLNSMKNGQLATLPEVESIYNFINLDVDGFLLAGETSIGKVPVQTVRFLKDAIDYYSVEE</sequence>
<dbReference type="EC" id="2.7.1.40" evidence="3 12"/>
<evidence type="ECO:0000256" key="3">
    <source>
        <dbReference type="ARBA" id="ARBA00012142"/>
    </source>
</evidence>
<evidence type="ECO:0000256" key="10">
    <source>
        <dbReference type="ARBA" id="ARBA00023152"/>
    </source>
</evidence>
<evidence type="ECO:0000256" key="5">
    <source>
        <dbReference type="ARBA" id="ARBA00022723"/>
    </source>
</evidence>
<evidence type="ECO:0000256" key="4">
    <source>
        <dbReference type="ARBA" id="ARBA00022679"/>
    </source>
</evidence>
<keyword evidence="4 12" id="KW-0808">Transferase</keyword>
<dbReference type="Gene3D" id="2.40.33.10">
    <property type="entry name" value="PK beta-barrel domain-like"/>
    <property type="match status" value="1"/>
</dbReference>
<keyword evidence="6" id="KW-0547">Nucleotide-binding</keyword>
<comment type="caution">
    <text evidence="14">The sequence shown here is derived from an EMBL/GenBank/DDBJ whole genome shotgun (WGS) entry which is preliminary data.</text>
</comment>
<dbReference type="Gene3D" id="3.20.20.60">
    <property type="entry name" value="Phosphoenolpyruvate-binding domains"/>
    <property type="match status" value="1"/>
</dbReference>
<name>A0ABR8Q458_9CLOT</name>
<keyword evidence="11 14" id="KW-0670">Pyruvate</keyword>
<dbReference type="RefSeq" id="WP_191749980.1">
    <property type="nucleotide sequence ID" value="NZ_JACSQZ010000027.1"/>
</dbReference>
<evidence type="ECO:0000256" key="8">
    <source>
        <dbReference type="ARBA" id="ARBA00022840"/>
    </source>
</evidence>
<dbReference type="InterPro" id="IPR040442">
    <property type="entry name" value="Pyrv_kinase-like_dom_sf"/>
</dbReference>
<dbReference type="Proteomes" id="UP000640335">
    <property type="component" value="Unassembled WGS sequence"/>
</dbReference>
<comment type="catalytic activity">
    <reaction evidence="12">
        <text>pyruvate + ATP = phosphoenolpyruvate + ADP + H(+)</text>
        <dbReference type="Rhea" id="RHEA:18157"/>
        <dbReference type="ChEBI" id="CHEBI:15361"/>
        <dbReference type="ChEBI" id="CHEBI:15378"/>
        <dbReference type="ChEBI" id="CHEBI:30616"/>
        <dbReference type="ChEBI" id="CHEBI:58702"/>
        <dbReference type="ChEBI" id="CHEBI:456216"/>
        <dbReference type="EC" id="2.7.1.40"/>
    </reaction>
</comment>
<dbReference type="SUPFAM" id="SSF51621">
    <property type="entry name" value="Phosphoenolpyruvate/pyruvate domain"/>
    <property type="match status" value="1"/>
</dbReference>
<comment type="similarity">
    <text evidence="2 12">Belongs to the pyruvate kinase family.</text>
</comment>
<protein>
    <recommendedName>
        <fullName evidence="3 12">Pyruvate kinase</fullName>
        <ecNumber evidence="3 12">2.7.1.40</ecNumber>
    </recommendedName>
</protein>
<keyword evidence="8" id="KW-0067">ATP-binding</keyword>
<evidence type="ECO:0000313" key="15">
    <source>
        <dbReference type="Proteomes" id="UP000640335"/>
    </source>
</evidence>
<dbReference type="GO" id="GO:0016301">
    <property type="term" value="F:kinase activity"/>
    <property type="evidence" value="ECO:0007669"/>
    <property type="project" value="UniProtKB-KW"/>
</dbReference>
<evidence type="ECO:0000256" key="6">
    <source>
        <dbReference type="ARBA" id="ARBA00022741"/>
    </source>
</evidence>
<accession>A0ABR8Q458</accession>
<evidence type="ECO:0000256" key="11">
    <source>
        <dbReference type="ARBA" id="ARBA00023317"/>
    </source>
</evidence>
<keyword evidence="5" id="KW-0479">Metal-binding</keyword>
<dbReference type="EMBL" id="JACSQZ010000027">
    <property type="protein sequence ID" value="MBD7915217.1"/>
    <property type="molecule type" value="Genomic_DNA"/>
</dbReference>
<organism evidence="14 15">
    <name type="scientific">Clostridium gallinarum</name>
    <dbReference type="NCBI Taxonomy" id="2762246"/>
    <lineage>
        <taxon>Bacteria</taxon>
        <taxon>Bacillati</taxon>
        <taxon>Bacillota</taxon>
        <taxon>Clostridia</taxon>
        <taxon>Eubacteriales</taxon>
        <taxon>Clostridiaceae</taxon>
        <taxon>Clostridium</taxon>
    </lineage>
</organism>
<dbReference type="PRINTS" id="PR01050">
    <property type="entry name" value="PYRUVTKNASE"/>
</dbReference>
<gene>
    <name evidence="14" type="ORF">H9660_08665</name>
</gene>
<keyword evidence="10 12" id="KW-0324">Glycolysis</keyword>
<evidence type="ECO:0000256" key="12">
    <source>
        <dbReference type="RuleBase" id="RU000504"/>
    </source>
</evidence>
<dbReference type="InterPro" id="IPR015793">
    <property type="entry name" value="Pyrv_Knase_brl"/>
</dbReference>
<reference evidence="14 15" key="1">
    <citation type="submission" date="2020-08" db="EMBL/GenBank/DDBJ databases">
        <title>A Genomic Blueprint of the Chicken Gut Microbiome.</title>
        <authorList>
            <person name="Gilroy R."/>
            <person name="Ravi A."/>
            <person name="Getino M."/>
            <person name="Pursley I."/>
            <person name="Horton D.L."/>
            <person name="Alikhan N.-F."/>
            <person name="Baker D."/>
            <person name="Gharbi K."/>
            <person name="Hall N."/>
            <person name="Watson M."/>
            <person name="Adriaenssens E.M."/>
            <person name="Foster-Nyarko E."/>
            <person name="Jarju S."/>
            <person name="Secka A."/>
            <person name="Antonio M."/>
            <person name="Oren A."/>
            <person name="Chaudhuri R."/>
            <person name="La Ragione R.M."/>
            <person name="Hildebrand F."/>
            <person name="Pallen M.J."/>
        </authorList>
    </citation>
    <scope>NUCLEOTIDE SEQUENCE [LARGE SCALE GENOMIC DNA]</scope>
    <source>
        <strain evidence="14 15">Sa3CUN1</strain>
    </source>
</reference>
<evidence type="ECO:0000256" key="2">
    <source>
        <dbReference type="ARBA" id="ARBA00008663"/>
    </source>
</evidence>
<dbReference type="InterPro" id="IPR015813">
    <property type="entry name" value="Pyrv/PenolPyrv_kinase-like_dom"/>
</dbReference>
<keyword evidence="15" id="KW-1185">Reference proteome</keyword>
<dbReference type="InterPro" id="IPR001697">
    <property type="entry name" value="Pyr_Knase"/>
</dbReference>